<evidence type="ECO:0000313" key="1">
    <source>
        <dbReference type="EMBL" id="ADN50730.1"/>
    </source>
</evidence>
<reference evidence="2" key="2">
    <citation type="journal article" date="2010" name="Stand. Genomic Sci.">
        <title>Complete genome sequence of Vulcanisaeta distributa type strain (IC-017T).</title>
        <authorList>
            <person name="Mavromatis K."/>
            <person name="Sikorski J."/>
            <person name="Pabst E."/>
            <person name="Teshima H."/>
            <person name="Lapidus A."/>
            <person name="Lucas S."/>
            <person name="Nolan M."/>
            <person name="Glavina Del Rio T."/>
            <person name="Cheng J."/>
            <person name="Bruce D."/>
            <person name="Goodwin L."/>
            <person name="Pitluck S."/>
            <person name="Liolios K."/>
            <person name="Ivanova N."/>
            <person name="Mikhailova N."/>
            <person name="Pati A."/>
            <person name="Chen A."/>
            <person name="Palaniappan K."/>
            <person name="Land M."/>
            <person name="Hauser L."/>
            <person name="Chang Y."/>
            <person name="Jeffries C."/>
            <person name="Rohde M."/>
            <person name="Spring S."/>
            <person name="Goker M."/>
            <person name="Wirth R."/>
            <person name="Woyke T."/>
            <person name="Bristow J."/>
            <person name="Eisen J."/>
            <person name="Markowitz V."/>
            <person name="Hugenholtz P."/>
            <person name="Klenk H."/>
            <person name="Kyrpides N."/>
        </authorList>
    </citation>
    <scope>NUCLEOTIDE SEQUENCE [LARGE SCALE GENOMIC DNA]</scope>
    <source>
        <strain evidence="2">DSM 14429 / JCM 11212 / NBRC 100878 / IC-017</strain>
    </source>
</reference>
<organism evidence="1 2">
    <name type="scientific">Vulcanisaeta distributa (strain DSM 14429 / JCM 11212 / NBRC 100878 / IC-017)</name>
    <dbReference type="NCBI Taxonomy" id="572478"/>
    <lineage>
        <taxon>Archaea</taxon>
        <taxon>Thermoproteota</taxon>
        <taxon>Thermoprotei</taxon>
        <taxon>Thermoproteales</taxon>
        <taxon>Thermoproteaceae</taxon>
        <taxon>Vulcanisaeta</taxon>
    </lineage>
</organism>
<gene>
    <name evidence="1" type="ordered locus">Vdis_1344</name>
</gene>
<proteinExistence type="predicted"/>
<keyword evidence="2" id="KW-1185">Reference proteome</keyword>
<dbReference type="HOGENOM" id="CLU_2949512_0_0_2"/>
<reference evidence="1 2" key="1">
    <citation type="journal article" date="2010" name="Stand. Genomic Sci.">
        <title>Complete genome sequence of Vulcanisaeta distributa type strain (IC-017).</title>
        <authorList>
            <person name="Mavromatis K."/>
            <person name="Sikorski J."/>
            <person name="Pabst E."/>
            <person name="Teshima H."/>
            <person name="Lapidus A."/>
            <person name="Lucas S."/>
            <person name="Nolan M."/>
            <person name="Glavina Del Rio T."/>
            <person name="Cheng J.F."/>
            <person name="Bruce D."/>
            <person name="Goodwin L."/>
            <person name="Pitluck S."/>
            <person name="Liolios K."/>
            <person name="Ivanova N."/>
            <person name="Mikhailova N."/>
            <person name="Pati A."/>
            <person name="Chen A."/>
            <person name="Palaniappan K."/>
            <person name="Land M."/>
            <person name="Hauser L."/>
            <person name="Chang Y.J."/>
            <person name="Jeffries C.D."/>
            <person name="Rohde M."/>
            <person name="Spring S."/>
            <person name="Goker M."/>
            <person name="Wirth R."/>
            <person name="Woyke T."/>
            <person name="Bristow J."/>
            <person name="Eisen J.A."/>
            <person name="Markowitz V."/>
            <person name="Hugenholtz P."/>
            <person name="Klenk H.P."/>
            <person name="Kyrpides N.C."/>
        </authorList>
    </citation>
    <scope>NUCLEOTIDE SEQUENCE [LARGE SCALE GENOMIC DNA]</scope>
    <source>
        <strain evidence="2">DSM 14429 / JCM 11212 / NBRC 100878 / IC-017</strain>
    </source>
</reference>
<accession>E1QS13</accession>
<sequence>MVNVSDKLRRAIDNAAVAGDYSLIERLVSVIESWDNVDDEERRPYRIFMSRCKSLYKRT</sequence>
<dbReference type="EMBL" id="CP002100">
    <property type="protein sequence ID" value="ADN50730.1"/>
    <property type="molecule type" value="Genomic_DNA"/>
</dbReference>
<dbReference type="AlphaFoldDB" id="E1QS13"/>
<name>E1QS13_VULDI</name>
<protein>
    <submittedName>
        <fullName evidence="1">Uncharacterized protein</fullName>
    </submittedName>
</protein>
<evidence type="ECO:0000313" key="2">
    <source>
        <dbReference type="Proteomes" id="UP000006681"/>
    </source>
</evidence>
<dbReference type="KEGG" id="vdi:Vdis_1344"/>
<dbReference type="Proteomes" id="UP000006681">
    <property type="component" value="Chromosome"/>
</dbReference>